<evidence type="ECO:0000256" key="3">
    <source>
        <dbReference type="ARBA" id="ARBA00022771"/>
    </source>
</evidence>
<keyword evidence="5" id="KW-0539">Nucleus</keyword>
<gene>
    <name evidence="6" type="ORF">WMY93_030514</name>
</gene>
<name>A0AAW0MEU6_9GOBI</name>
<dbReference type="AlphaFoldDB" id="A0AAW0MEU6"/>
<evidence type="ECO:0000256" key="1">
    <source>
        <dbReference type="ARBA" id="ARBA00004123"/>
    </source>
</evidence>
<dbReference type="GO" id="GO:0008270">
    <property type="term" value="F:zinc ion binding"/>
    <property type="evidence" value="ECO:0007669"/>
    <property type="project" value="UniProtKB-KW"/>
</dbReference>
<evidence type="ECO:0000256" key="5">
    <source>
        <dbReference type="ARBA" id="ARBA00023242"/>
    </source>
</evidence>
<keyword evidence="4" id="KW-0862">Zinc</keyword>
<dbReference type="PANTHER" id="PTHR46481:SF10">
    <property type="entry name" value="ZINC FINGER BED DOMAIN-CONTAINING PROTEIN 39"/>
    <property type="match status" value="1"/>
</dbReference>
<comment type="subcellular location">
    <subcellularLocation>
        <location evidence="1">Nucleus</location>
    </subcellularLocation>
</comment>
<comment type="caution">
    <text evidence="6">The sequence shown here is derived from an EMBL/GenBank/DDBJ whole genome shotgun (WGS) entry which is preliminary data.</text>
</comment>
<evidence type="ECO:0000313" key="7">
    <source>
        <dbReference type="Proteomes" id="UP001460270"/>
    </source>
</evidence>
<keyword evidence="2" id="KW-0479">Metal-binding</keyword>
<dbReference type="InterPro" id="IPR052035">
    <property type="entry name" value="ZnF_BED_domain_contain"/>
</dbReference>
<dbReference type="PANTHER" id="PTHR46481">
    <property type="entry name" value="ZINC FINGER BED DOMAIN-CONTAINING PROTEIN 4"/>
    <property type="match status" value="1"/>
</dbReference>
<sequence>MQKALDECGVKSLGCTAHKLQLAVHDGLLSQRSVSDCIANSRRLVGHFKHSQLATARLRDIQNELGLPNKIIQQDVTTRWNSTFYMMKSLLEQRRVLSVYGADHDLPLTQEISSHSASTADVIPSVVALKRLMSKTMDTDFGVRTARTHSQKLWISASLLFSLNRCTI</sequence>
<keyword evidence="3" id="KW-0863">Zinc-finger</keyword>
<dbReference type="SUPFAM" id="SSF53098">
    <property type="entry name" value="Ribonuclease H-like"/>
    <property type="match status" value="1"/>
</dbReference>
<accession>A0AAW0MEU6</accession>
<dbReference type="EMBL" id="JBBPFD010000491">
    <property type="protein sequence ID" value="KAK7878678.1"/>
    <property type="molecule type" value="Genomic_DNA"/>
</dbReference>
<dbReference type="Proteomes" id="UP001460270">
    <property type="component" value="Unassembled WGS sequence"/>
</dbReference>
<protein>
    <recommendedName>
        <fullName evidence="8">Zinc finger BED domain-containing protein 4</fullName>
    </recommendedName>
</protein>
<evidence type="ECO:0008006" key="8">
    <source>
        <dbReference type="Google" id="ProtNLM"/>
    </source>
</evidence>
<evidence type="ECO:0000256" key="4">
    <source>
        <dbReference type="ARBA" id="ARBA00022833"/>
    </source>
</evidence>
<evidence type="ECO:0000256" key="2">
    <source>
        <dbReference type="ARBA" id="ARBA00022723"/>
    </source>
</evidence>
<keyword evidence="7" id="KW-1185">Reference proteome</keyword>
<proteinExistence type="predicted"/>
<organism evidence="6 7">
    <name type="scientific">Mugilogobius chulae</name>
    <name type="common">yellowstripe goby</name>
    <dbReference type="NCBI Taxonomy" id="88201"/>
    <lineage>
        <taxon>Eukaryota</taxon>
        <taxon>Metazoa</taxon>
        <taxon>Chordata</taxon>
        <taxon>Craniata</taxon>
        <taxon>Vertebrata</taxon>
        <taxon>Euteleostomi</taxon>
        <taxon>Actinopterygii</taxon>
        <taxon>Neopterygii</taxon>
        <taxon>Teleostei</taxon>
        <taxon>Neoteleostei</taxon>
        <taxon>Acanthomorphata</taxon>
        <taxon>Gobiaria</taxon>
        <taxon>Gobiiformes</taxon>
        <taxon>Gobioidei</taxon>
        <taxon>Gobiidae</taxon>
        <taxon>Gobionellinae</taxon>
        <taxon>Mugilogobius</taxon>
    </lineage>
</organism>
<dbReference type="InterPro" id="IPR012337">
    <property type="entry name" value="RNaseH-like_sf"/>
</dbReference>
<evidence type="ECO:0000313" key="6">
    <source>
        <dbReference type="EMBL" id="KAK7878678.1"/>
    </source>
</evidence>
<dbReference type="GO" id="GO:0005634">
    <property type="term" value="C:nucleus"/>
    <property type="evidence" value="ECO:0007669"/>
    <property type="project" value="UniProtKB-SubCell"/>
</dbReference>
<reference evidence="7" key="1">
    <citation type="submission" date="2024-04" db="EMBL/GenBank/DDBJ databases">
        <title>Salinicola lusitanus LLJ914,a marine bacterium isolated from the Okinawa Trough.</title>
        <authorList>
            <person name="Li J."/>
        </authorList>
    </citation>
    <scope>NUCLEOTIDE SEQUENCE [LARGE SCALE GENOMIC DNA]</scope>
</reference>